<dbReference type="EMBL" id="GBXM01002152">
    <property type="protein sequence ID" value="JAI06426.1"/>
    <property type="molecule type" value="Transcribed_RNA"/>
</dbReference>
<name>A0A0E9XX45_ANGAN</name>
<accession>A0A0E9XX45</accession>
<organism evidence="1">
    <name type="scientific">Anguilla anguilla</name>
    <name type="common">European freshwater eel</name>
    <name type="synonym">Muraena anguilla</name>
    <dbReference type="NCBI Taxonomy" id="7936"/>
    <lineage>
        <taxon>Eukaryota</taxon>
        <taxon>Metazoa</taxon>
        <taxon>Chordata</taxon>
        <taxon>Craniata</taxon>
        <taxon>Vertebrata</taxon>
        <taxon>Euteleostomi</taxon>
        <taxon>Actinopterygii</taxon>
        <taxon>Neopterygii</taxon>
        <taxon>Teleostei</taxon>
        <taxon>Anguilliformes</taxon>
        <taxon>Anguillidae</taxon>
        <taxon>Anguilla</taxon>
    </lineage>
</organism>
<reference evidence="1" key="1">
    <citation type="submission" date="2014-11" db="EMBL/GenBank/DDBJ databases">
        <authorList>
            <person name="Amaro Gonzalez C."/>
        </authorList>
    </citation>
    <scope>NUCLEOTIDE SEQUENCE</scope>
</reference>
<evidence type="ECO:0000313" key="1">
    <source>
        <dbReference type="EMBL" id="JAI06426.1"/>
    </source>
</evidence>
<sequence>MSTEDIMEELKGGKVTELRRLPCKRQGIKTESLSILLQFEGQMPDVLSVQVNMNMVLV</sequence>
<reference evidence="1" key="2">
    <citation type="journal article" date="2015" name="Fish Shellfish Immunol.">
        <title>Early steps in the European eel (Anguilla anguilla)-Vibrio vulnificus interaction in the gills: Role of the RtxA13 toxin.</title>
        <authorList>
            <person name="Callol A."/>
            <person name="Pajuelo D."/>
            <person name="Ebbesson L."/>
            <person name="Teles M."/>
            <person name="MacKenzie S."/>
            <person name="Amaro C."/>
        </authorList>
    </citation>
    <scope>NUCLEOTIDE SEQUENCE</scope>
</reference>
<proteinExistence type="predicted"/>
<protein>
    <submittedName>
        <fullName evidence="1">Uncharacterized protein</fullName>
    </submittedName>
</protein>
<dbReference type="AlphaFoldDB" id="A0A0E9XX45"/>